<feature type="compositionally biased region" description="Acidic residues" evidence="1">
    <location>
        <begin position="237"/>
        <end position="254"/>
    </location>
</feature>
<dbReference type="AlphaFoldDB" id="A0A9P4MAW3"/>
<dbReference type="EMBL" id="ML978121">
    <property type="protein sequence ID" value="KAF2104473.1"/>
    <property type="molecule type" value="Genomic_DNA"/>
</dbReference>
<dbReference type="OrthoDB" id="3933088at2759"/>
<sequence length="420" mass="45176">MSDIDDDYDDDFDLSEYFYVEDTYDEVGDLAEHAIASPVSFDDVEDYEWDRFAYWNDIEYDSDGYHDVHEGRPGRKKQAIASTPRKRKSKGSAVSPSKKRKLKDGTAHVPENGTDAPLLSPVAWRPERVTGTPTRDTFPNSFALLKNWREQFPDSETTSETDEHGTTDAPTLEIDPLALQAALRANLGSLVGGAGTGDLGLDESMLLEHITRMLSAEGATADDIAGSLADALLARDDGEEDESMAGTEDQDTDGDIVGVVPEPSPPAETASEPKGKQKHSAVPAFRRPPTPTSSSTSTGSHSTPHSLKRKHADDDELGLERKDSLLGAPDVAPDIAPDVGPILSAASGVLPRGRKRKQPPEKQDESGYVDGEVVEGEPMSKRVASTKWSFDRPTASSKAKSAAAGSLPSYAKGRAKKAGK</sequence>
<evidence type="ECO:0000256" key="1">
    <source>
        <dbReference type="SAM" id="MobiDB-lite"/>
    </source>
</evidence>
<gene>
    <name evidence="2" type="ORF">NA57DRAFT_70677</name>
</gene>
<feature type="region of interest" description="Disordered" evidence="1">
    <location>
        <begin position="65"/>
        <end position="119"/>
    </location>
</feature>
<evidence type="ECO:0000313" key="3">
    <source>
        <dbReference type="Proteomes" id="UP000799772"/>
    </source>
</evidence>
<feature type="compositionally biased region" description="Low complexity" evidence="1">
    <location>
        <begin position="292"/>
        <end position="305"/>
    </location>
</feature>
<protein>
    <submittedName>
        <fullName evidence="2">Uncharacterized protein</fullName>
    </submittedName>
</protein>
<accession>A0A9P4MAW3</accession>
<organism evidence="2 3">
    <name type="scientific">Rhizodiscina lignyota</name>
    <dbReference type="NCBI Taxonomy" id="1504668"/>
    <lineage>
        <taxon>Eukaryota</taxon>
        <taxon>Fungi</taxon>
        <taxon>Dikarya</taxon>
        <taxon>Ascomycota</taxon>
        <taxon>Pezizomycotina</taxon>
        <taxon>Dothideomycetes</taxon>
        <taxon>Pleosporomycetidae</taxon>
        <taxon>Aulographales</taxon>
        <taxon>Rhizodiscinaceae</taxon>
        <taxon>Rhizodiscina</taxon>
    </lineage>
</organism>
<proteinExistence type="predicted"/>
<reference evidence="2" key="1">
    <citation type="journal article" date="2020" name="Stud. Mycol.">
        <title>101 Dothideomycetes genomes: a test case for predicting lifestyles and emergence of pathogens.</title>
        <authorList>
            <person name="Haridas S."/>
            <person name="Albert R."/>
            <person name="Binder M."/>
            <person name="Bloem J."/>
            <person name="Labutti K."/>
            <person name="Salamov A."/>
            <person name="Andreopoulos B."/>
            <person name="Baker S."/>
            <person name="Barry K."/>
            <person name="Bills G."/>
            <person name="Bluhm B."/>
            <person name="Cannon C."/>
            <person name="Castanera R."/>
            <person name="Culley D."/>
            <person name="Daum C."/>
            <person name="Ezra D."/>
            <person name="Gonzalez J."/>
            <person name="Henrissat B."/>
            <person name="Kuo A."/>
            <person name="Liang C."/>
            <person name="Lipzen A."/>
            <person name="Lutzoni F."/>
            <person name="Magnuson J."/>
            <person name="Mondo S."/>
            <person name="Nolan M."/>
            <person name="Ohm R."/>
            <person name="Pangilinan J."/>
            <person name="Park H.-J."/>
            <person name="Ramirez L."/>
            <person name="Alfaro M."/>
            <person name="Sun H."/>
            <person name="Tritt A."/>
            <person name="Yoshinaga Y."/>
            <person name="Zwiers L.-H."/>
            <person name="Turgeon B."/>
            <person name="Goodwin S."/>
            <person name="Spatafora J."/>
            <person name="Crous P."/>
            <person name="Grigoriev I."/>
        </authorList>
    </citation>
    <scope>NUCLEOTIDE SEQUENCE</scope>
    <source>
        <strain evidence="2">CBS 133067</strain>
    </source>
</reference>
<comment type="caution">
    <text evidence="2">The sequence shown here is derived from an EMBL/GenBank/DDBJ whole genome shotgun (WGS) entry which is preliminary data.</text>
</comment>
<feature type="compositionally biased region" description="Basic residues" evidence="1">
    <location>
        <begin position="74"/>
        <end position="90"/>
    </location>
</feature>
<feature type="region of interest" description="Disordered" evidence="1">
    <location>
        <begin position="237"/>
        <end position="420"/>
    </location>
</feature>
<dbReference type="Proteomes" id="UP000799772">
    <property type="component" value="Unassembled WGS sequence"/>
</dbReference>
<evidence type="ECO:0000313" key="2">
    <source>
        <dbReference type="EMBL" id="KAF2104473.1"/>
    </source>
</evidence>
<feature type="compositionally biased region" description="Low complexity" evidence="1">
    <location>
        <begin position="395"/>
        <end position="404"/>
    </location>
</feature>
<keyword evidence="3" id="KW-1185">Reference proteome</keyword>
<name>A0A9P4MAW3_9PEZI</name>